<dbReference type="Pfam" id="PF13581">
    <property type="entry name" value="HATPase_c_2"/>
    <property type="match status" value="1"/>
</dbReference>
<name>A0A9X3NT13_9ACTN</name>
<evidence type="ECO:0000259" key="1">
    <source>
        <dbReference type="Pfam" id="PF13581"/>
    </source>
</evidence>
<comment type="caution">
    <text evidence="2">The sequence shown here is derived from an EMBL/GenBank/DDBJ whole genome shotgun (WGS) entry which is preliminary data.</text>
</comment>
<feature type="domain" description="Histidine kinase/HSP90-like ATPase" evidence="1">
    <location>
        <begin position="63"/>
        <end position="144"/>
    </location>
</feature>
<dbReference type="Proteomes" id="UP001140076">
    <property type="component" value="Unassembled WGS sequence"/>
</dbReference>
<keyword evidence="3" id="KW-1185">Reference proteome</keyword>
<dbReference type="InterPro" id="IPR003594">
    <property type="entry name" value="HATPase_dom"/>
</dbReference>
<dbReference type="RefSeq" id="WP_270070920.1">
    <property type="nucleotide sequence ID" value="NZ_JAJAQC010000005.1"/>
</dbReference>
<evidence type="ECO:0000313" key="3">
    <source>
        <dbReference type="Proteomes" id="UP001140076"/>
    </source>
</evidence>
<evidence type="ECO:0000313" key="2">
    <source>
        <dbReference type="EMBL" id="MDA0563646.1"/>
    </source>
</evidence>
<organism evidence="2 3">
    <name type="scientific">Streptomonospora mangrovi</name>
    <dbReference type="NCBI Taxonomy" id="2883123"/>
    <lineage>
        <taxon>Bacteria</taxon>
        <taxon>Bacillati</taxon>
        <taxon>Actinomycetota</taxon>
        <taxon>Actinomycetes</taxon>
        <taxon>Streptosporangiales</taxon>
        <taxon>Nocardiopsidaceae</taxon>
        <taxon>Streptomonospora</taxon>
    </lineage>
</organism>
<keyword evidence="2" id="KW-0067">ATP-binding</keyword>
<protein>
    <submittedName>
        <fullName evidence="2">ATP-binding protein</fullName>
    </submittedName>
</protein>
<dbReference type="SUPFAM" id="SSF55874">
    <property type="entry name" value="ATPase domain of HSP90 chaperone/DNA topoisomerase II/histidine kinase"/>
    <property type="match status" value="1"/>
</dbReference>
<accession>A0A9X3NT13</accession>
<dbReference type="AlphaFoldDB" id="A0A9X3NT13"/>
<dbReference type="CDD" id="cd16936">
    <property type="entry name" value="HATPase_RsbW-like"/>
    <property type="match status" value="1"/>
</dbReference>
<dbReference type="GO" id="GO:0005524">
    <property type="term" value="F:ATP binding"/>
    <property type="evidence" value="ECO:0007669"/>
    <property type="project" value="UniProtKB-KW"/>
</dbReference>
<dbReference type="InterPro" id="IPR036890">
    <property type="entry name" value="HATPase_C_sf"/>
</dbReference>
<keyword evidence="2" id="KW-0547">Nucleotide-binding</keyword>
<sequence length="174" mass="19561">MTIPLGLLVPWQKEHYFDPTAPRINFRCRAHTFWGDTALFPLVHAFLDACASDQPDDYRYVFNLLGSELAANAIRHSLSGDPGGTYTLRVDRSATGMTVTCRDAGIPVDRPWDIRNRRYLSPDPNALNPEVDAGRGLALIDLLSTSWGDNGMVTHRHVWFHLDYDMSDNAWSTA</sequence>
<proteinExistence type="predicted"/>
<dbReference type="EMBL" id="JAJAQC010000005">
    <property type="protein sequence ID" value="MDA0563646.1"/>
    <property type="molecule type" value="Genomic_DNA"/>
</dbReference>
<dbReference type="Gene3D" id="3.30.565.10">
    <property type="entry name" value="Histidine kinase-like ATPase, C-terminal domain"/>
    <property type="match status" value="1"/>
</dbReference>
<reference evidence="2" key="1">
    <citation type="submission" date="2021-10" db="EMBL/GenBank/DDBJ databases">
        <title>Streptomonospora sp. nov., isolated from mangrove soil.</title>
        <authorList>
            <person name="Chen X."/>
            <person name="Ge X."/>
            <person name="Liu W."/>
        </authorList>
    </citation>
    <scope>NUCLEOTIDE SEQUENCE</scope>
    <source>
        <strain evidence="2">S1-112</strain>
    </source>
</reference>
<gene>
    <name evidence="2" type="ORF">LG943_04765</name>
</gene>